<organism evidence="2 3">
    <name type="scientific">Cobetia crustatorum</name>
    <dbReference type="NCBI Taxonomy" id="553385"/>
    <lineage>
        <taxon>Bacteria</taxon>
        <taxon>Pseudomonadati</taxon>
        <taxon>Pseudomonadota</taxon>
        <taxon>Gammaproteobacteria</taxon>
        <taxon>Oceanospirillales</taxon>
        <taxon>Halomonadaceae</taxon>
        <taxon>Cobetia</taxon>
    </lineage>
</organism>
<dbReference type="AlphaFoldDB" id="A0A558HI73"/>
<dbReference type="InterPro" id="IPR038058">
    <property type="entry name" value="PhnH-like_sp"/>
</dbReference>
<dbReference type="Proteomes" id="UP000319941">
    <property type="component" value="Unassembled WGS sequence"/>
</dbReference>
<gene>
    <name evidence="2" type="primary">phnH</name>
    <name evidence="2" type="ORF">FQP86_13815</name>
</gene>
<evidence type="ECO:0000313" key="2">
    <source>
        <dbReference type="EMBL" id="TVU68835.1"/>
    </source>
</evidence>
<dbReference type="GO" id="GO:0019634">
    <property type="term" value="P:organic phosphonate metabolic process"/>
    <property type="evidence" value="ECO:0007669"/>
    <property type="project" value="InterPro"/>
</dbReference>
<evidence type="ECO:0000313" key="3">
    <source>
        <dbReference type="Proteomes" id="UP000319941"/>
    </source>
</evidence>
<dbReference type="STRING" id="553385.GCA_000591415_00523"/>
<keyword evidence="2" id="KW-0456">Lyase</keyword>
<dbReference type="OrthoDB" id="9814509at2"/>
<dbReference type="NCBIfam" id="TIGR03292">
    <property type="entry name" value="PhnH_redo"/>
    <property type="match status" value="1"/>
</dbReference>
<dbReference type="PIRSF" id="PIRSF020680">
    <property type="entry name" value="PhnH"/>
    <property type="match status" value="1"/>
</dbReference>
<dbReference type="RefSeq" id="WP_144727876.1">
    <property type="nucleotide sequence ID" value="NZ_CAWOWR010000147.1"/>
</dbReference>
<reference evidence="2 3" key="1">
    <citation type="submission" date="2019-07" db="EMBL/GenBank/DDBJ databases">
        <title>Diversity of Bacteria from Kongsfjorden, Arctic.</title>
        <authorList>
            <person name="Yu Y."/>
        </authorList>
    </citation>
    <scope>NUCLEOTIDE SEQUENCE [LARGE SCALE GENOMIC DNA]</scope>
    <source>
        <strain evidence="2 3">SM1923</strain>
    </source>
</reference>
<keyword evidence="3" id="KW-1185">Reference proteome</keyword>
<dbReference type="InterPro" id="IPR008772">
    <property type="entry name" value="Phosphonate_metab_PhnH"/>
</dbReference>
<dbReference type="Gene3D" id="3.40.50.11310">
    <property type="entry name" value="Bacterial phosphonate metabolism protein PhnH"/>
    <property type="match status" value="1"/>
</dbReference>
<evidence type="ECO:0000256" key="1">
    <source>
        <dbReference type="SAM" id="MobiDB-lite"/>
    </source>
</evidence>
<dbReference type="SUPFAM" id="SSF159709">
    <property type="entry name" value="PhnH-like"/>
    <property type="match status" value="1"/>
</dbReference>
<protein>
    <submittedName>
        <fullName evidence="2">Phosphonate C-P lyase system protein PhnH</fullName>
    </submittedName>
</protein>
<name>A0A558HI73_9GAMM</name>
<dbReference type="EMBL" id="VNFH01000009">
    <property type="protein sequence ID" value="TVU68835.1"/>
    <property type="molecule type" value="Genomic_DNA"/>
</dbReference>
<accession>A0A558HI73</accession>
<dbReference type="GO" id="GO:0016829">
    <property type="term" value="F:lyase activity"/>
    <property type="evidence" value="ECO:0007669"/>
    <property type="project" value="UniProtKB-KW"/>
</dbReference>
<sequence length="234" mass="25191">MPHAAQHDVATRELRPHDWPALDDAVHHSQRLFRQLLSAMSEPGTVHDIPVSSMPQGVALSSAAWGTLLALCDLESRLWIADELNHDGLAAAISFHTGARIVTCADEADFALVTPHSCQRMPNVSEGSDTYPDRSTTLIVVLAATGTLRPAEGSPHAPAHGPLPTRDWRLSGPGIRDSRVVALDVKAEALMQRLACNRAHFPLGLDAILTADTHLMAIPRSTQIDVVTATEEHA</sequence>
<comment type="caution">
    <text evidence="2">The sequence shown here is derived from an EMBL/GenBank/DDBJ whole genome shotgun (WGS) entry which is preliminary data.</text>
</comment>
<proteinExistence type="predicted"/>
<feature type="region of interest" description="Disordered" evidence="1">
    <location>
        <begin position="149"/>
        <end position="170"/>
    </location>
</feature>
<dbReference type="Pfam" id="PF05845">
    <property type="entry name" value="PhnH"/>
    <property type="match status" value="1"/>
</dbReference>